<name>A0A6C2UX02_9BACT</name>
<feature type="domain" description="Sulfatase-modifying factor enzyme-like" evidence="2">
    <location>
        <begin position="1061"/>
        <end position="1296"/>
    </location>
</feature>
<dbReference type="Proteomes" id="UP000346198">
    <property type="component" value="Unassembled WGS sequence"/>
</dbReference>
<protein>
    <submittedName>
        <fullName evidence="4">Uncharacterized protein</fullName>
    </submittedName>
</protein>
<dbReference type="InterPro" id="IPR005532">
    <property type="entry name" value="SUMF_dom"/>
</dbReference>
<dbReference type="PANTHER" id="PTHR23150">
    <property type="entry name" value="SULFATASE MODIFYING FACTOR 1, 2"/>
    <property type="match status" value="1"/>
</dbReference>
<dbReference type="Pfam" id="PF03781">
    <property type="entry name" value="FGE-sulfatase"/>
    <property type="match status" value="1"/>
</dbReference>
<evidence type="ECO:0000259" key="2">
    <source>
        <dbReference type="Pfam" id="PF03781"/>
    </source>
</evidence>
<reference evidence="4 5" key="1">
    <citation type="submission" date="2019-04" db="EMBL/GenBank/DDBJ databases">
        <authorList>
            <person name="Van Vliet M D."/>
        </authorList>
    </citation>
    <scope>NUCLEOTIDE SEQUENCE [LARGE SCALE GENOMIC DNA]</scope>
    <source>
        <strain evidence="4 5">F21</strain>
    </source>
</reference>
<accession>A0A6C2UX02</accession>
<dbReference type="RefSeq" id="WP_136065648.1">
    <property type="nucleotide sequence ID" value="NZ_CAAHFH010000003.1"/>
</dbReference>
<feature type="signal peptide" evidence="1">
    <location>
        <begin position="1"/>
        <end position="22"/>
    </location>
</feature>
<dbReference type="GO" id="GO:0120147">
    <property type="term" value="F:formylglycine-generating oxidase activity"/>
    <property type="evidence" value="ECO:0007669"/>
    <property type="project" value="TreeGrafter"/>
</dbReference>
<sequence length="1299" mass="146060">MQKKTALSLGLVVMACSAFGNAAFLKEMAEEQKAVSALTEQAFQDGGADGMKWRFFDINDRSCLIDCSQFDNPQILVLPVHRGKKTNGKYHAVRDGKLGNDYRMSSGEYSVIKLSKNMLDADAIQINSWAGGFQVWVAEKETISKIIKKYIMPGIQIYSAKWVPLLEKHGITADEFYFELKAMGGKPFPTTPQAMAKAYANACSAGAKDKAAAAAKKARSWADAENVRQFYLTDCRMEELRARIERVHPDHIMLALNDMNRKFPERKVLDKLGRLVPKLAERKEAVLAKIASGSPDAGQAADALMEGYRRLLLANPLLDNMEVLAVQREVGHLNLRDEFASMPFPGRIGRGGSGAVLGAPSLSTHSIVKNIQSPNRIGWNSSIVKLSNLRGDVQTTPLYAPDDDQMLISNARLHWDGERVAFSMGSYEEPMALFELDMKSGETTRLTPESKDHFFDPCYLPDGNIIVMSTAIMTGLPCEGGSHMLANMYMLNPESGKIRQLGVDQENSYHATVQEDGRVLYIRYEYTDAAHYFMRIMMNMNPDGTNQREIYGSNSVWPTALFYPQQVPGKPNLYTATVAGHHGPTHMGSLVLFDVSKGRREADGAVQFIGDKEKPVEAVMVDRLYANDYPKFMYSVPLDAEYHIAMMKPDRYAPWGLYLVDVFDNKTLIHQPRDGFLAWPQVLKKKPLPPVIPSRVREDSKTSTLYVQDIYEGPGLQGIPRGTVKELAIYAFHYGYKSAASHRYVGHESGWDARYMLGTVPVNEDGSAMFTVPSMMPITFLALDKDGMAVQKMRTWMNPQPGENLSCIGCHETADQAPVNRPTQAFTQRPHEIKPWHGPARPYSFVMEVQPLLDQYCIACHGEGKKIDLTNSFSEEEMLDSKRYSRSYEILQKYVRRNGPESNPELMVPMEWHASSSKLIQMLEKGHHGVQLDDEAMRRLTMWIDLNVPFHAAFHPGQYDEYGDQVKWRRDSLKKYAGLDWDPENEYKDLVREFVKQPAIKPIKPKKQKKLKMPKLKGWPFDAKGGQKTMAVEFGTPGRETKSYDSNRAITKMLDGKERIEFVRIPAGTYVMGAANGYPNETPRVVEIKKPFWMSVAEISNSQLQAFDPQHDSKFADLPEKDQSSRGVPLYTEAQPAVRVSHGKAAAFCDWLSKETGKKVSLPTEEQWEWAARAGTASDLWYGGRDDDFAAFANLSDKARFSGELMRRNAPLYFTYVENVNDKFDATAPVKSYKPNAWGLHDMAGNAEEWTASKGGEGKYIVKGGSWSDMPKDATSATRWGYNENIRLPDLGFRIIIEE</sequence>
<dbReference type="SUPFAM" id="SSF69304">
    <property type="entry name" value="Tricorn protease N-terminal domain"/>
    <property type="match status" value="1"/>
</dbReference>
<proteinExistence type="predicted"/>
<keyword evidence="5" id="KW-1185">Reference proteome</keyword>
<dbReference type="PANTHER" id="PTHR23150:SF19">
    <property type="entry name" value="FORMYLGLYCINE-GENERATING ENZYME"/>
    <property type="match status" value="1"/>
</dbReference>
<dbReference type="InterPro" id="IPR051043">
    <property type="entry name" value="Sulfatase_Mod_Factor_Kinase"/>
</dbReference>
<dbReference type="Pfam" id="PF18582">
    <property type="entry name" value="HZS_alpha"/>
    <property type="match status" value="1"/>
</dbReference>
<feature type="domain" description="Hydrazine synthase alpha subunit middle" evidence="3">
    <location>
        <begin position="722"/>
        <end position="812"/>
    </location>
</feature>
<evidence type="ECO:0000256" key="1">
    <source>
        <dbReference type="SAM" id="SignalP"/>
    </source>
</evidence>
<evidence type="ECO:0000313" key="4">
    <source>
        <dbReference type="EMBL" id="VGO23376.1"/>
    </source>
</evidence>
<organism evidence="4 5">
    <name type="scientific">Pontiella sulfatireligans</name>
    <dbReference type="NCBI Taxonomy" id="2750658"/>
    <lineage>
        <taxon>Bacteria</taxon>
        <taxon>Pseudomonadati</taxon>
        <taxon>Kiritimatiellota</taxon>
        <taxon>Kiritimatiellia</taxon>
        <taxon>Kiritimatiellales</taxon>
        <taxon>Pontiellaceae</taxon>
        <taxon>Pontiella</taxon>
    </lineage>
</organism>
<dbReference type="EMBL" id="CAAHFH010000003">
    <property type="protein sequence ID" value="VGO23376.1"/>
    <property type="molecule type" value="Genomic_DNA"/>
</dbReference>
<feature type="chain" id="PRO_5025602508" evidence="1">
    <location>
        <begin position="23"/>
        <end position="1299"/>
    </location>
</feature>
<gene>
    <name evidence="4" type="ORF">SCARR_05483</name>
</gene>
<evidence type="ECO:0000259" key="3">
    <source>
        <dbReference type="Pfam" id="PF18582"/>
    </source>
</evidence>
<dbReference type="InterPro" id="IPR011042">
    <property type="entry name" value="6-blade_b-propeller_TolB-like"/>
</dbReference>
<keyword evidence="1" id="KW-0732">Signal</keyword>
<dbReference type="InterPro" id="IPR042095">
    <property type="entry name" value="SUMF_sf"/>
</dbReference>
<dbReference type="InterPro" id="IPR036280">
    <property type="entry name" value="Multihaem_cyt_sf"/>
</dbReference>
<dbReference type="PROSITE" id="PS51257">
    <property type="entry name" value="PROKAR_LIPOPROTEIN"/>
    <property type="match status" value="1"/>
</dbReference>
<evidence type="ECO:0000313" key="5">
    <source>
        <dbReference type="Proteomes" id="UP000346198"/>
    </source>
</evidence>
<dbReference type="Gene3D" id="3.90.1580.10">
    <property type="entry name" value="paralog of FGE (formylglycine-generating enzyme)"/>
    <property type="match status" value="1"/>
</dbReference>
<dbReference type="SUPFAM" id="SSF56436">
    <property type="entry name" value="C-type lectin-like"/>
    <property type="match status" value="1"/>
</dbReference>
<dbReference type="Gene3D" id="2.120.10.30">
    <property type="entry name" value="TolB, C-terminal domain"/>
    <property type="match status" value="1"/>
</dbReference>
<dbReference type="SUPFAM" id="SSF48695">
    <property type="entry name" value="Multiheme cytochromes"/>
    <property type="match status" value="1"/>
</dbReference>
<dbReference type="InterPro" id="IPR040698">
    <property type="entry name" value="HZS_alpha_mid"/>
</dbReference>
<dbReference type="InterPro" id="IPR016187">
    <property type="entry name" value="CTDL_fold"/>
</dbReference>